<dbReference type="GO" id="GO:0038023">
    <property type="term" value="F:signaling receptor activity"/>
    <property type="evidence" value="ECO:0000318"/>
    <property type="project" value="GO_Central"/>
</dbReference>
<reference evidence="5" key="1">
    <citation type="submission" date="2015-02" db="EMBL/GenBank/DDBJ databases">
        <title>Genome sequencing for Strongylocentrotus purpuratus.</title>
        <authorList>
            <person name="Murali S."/>
            <person name="Liu Y."/>
            <person name="Vee V."/>
            <person name="English A."/>
            <person name="Wang M."/>
            <person name="Skinner E."/>
            <person name="Han Y."/>
            <person name="Muzny D.M."/>
            <person name="Worley K.C."/>
            <person name="Gibbs R.A."/>
        </authorList>
    </citation>
    <scope>NUCLEOTIDE SEQUENCE</scope>
</reference>
<dbReference type="InterPro" id="IPR050111">
    <property type="entry name" value="C-type_lectin/snaclec_domain"/>
</dbReference>
<dbReference type="GeneID" id="590844"/>
<protein>
    <recommendedName>
        <fullName evidence="3">C-type lectin domain-containing protein</fullName>
    </recommendedName>
</protein>
<dbReference type="InterPro" id="IPR018378">
    <property type="entry name" value="C-type_lectin_CS"/>
</dbReference>
<dbReference type="SUPFAM" id="SSF56436">
    <property type="entry name" value="C-type lectin-like"/>
    <property type="match status" value="2"/>
</dbReference>
<feature type="domain" description="C-type lectin" evidence="3">
    <location>
        <begin position="142"/>
        <end position="257"/>
    </location>
</feature>
<proteinExistence type="predicted"/>
<evidence type="ECO:0000313" key="4">
    <source>
        <dbReference type="EnsemblMetazoa" id="XP_030829609"/>
    </source>
</evidence>
<dbReference type="Proteomes" id="UP000007110">
    <property type="component" value="Unassembled WGS sequence"/>
</dbReference>
<dbReference type="EnsemblMetazoa" id="XM_030973749">
    <property type="protein sequence ID" value="XP_030829609"/>
    <property type="gene ID" value="LOC590844"/>
</dbReference>
<feature type="region of interest" description="Disordered" evidence="2">
    <location>
        <begin position="267"/>
        <end position="303"/>
    </location>
</feature>
<keyword evidence="1" id="KW-1015">Disulfide bond</keyword>
<dbReference type="FunFam" id="3.10.100.10:FF:000268">
    <property type="match status" value="1"/>
</dbReference>
<dbReference type="SMART" id="SM00034">
    <property type="entry name" value="CLECT"/>
    <property type="match status" value="2"/>
</dbReference>
<dbReference type="Pfam" id="PF00059">
    <property type="entry name" value="Lectin_C"/>
    <property type="match status" value="2"/>
</dbReference>
<accession>A0A7M7N2B9</accession>
<evidence type="ECO:0000259" key="3">
    <source>
        <dbReference type="PROSITE" id="PS50041"/>
    </source>
</evidence>
<dbReference type="InterPro" id="IPR016187">
    <property type="entry name" value="CTDL_fold"/>
</dbReference>
<dbReference type="AlphaFoldDB" id="A0A7M7N2B9"/>
<dbReference type="OMA" id="NDERYWI"/>
<feature type="compositionally biased region" description="Acidic residues" evidence="2">
    <location>
        <begin position="286"/>
        <end position="296"/>
    </location>
</feature>
<dbReference type="CDD" id="cd00037">
    <property type="entry name" value="CLECT"/>
    <property type="match status" value="2"/>
</dbReference>
<dbReference type="InterPro" id="IPR016186">
    <property type="entry name" value="C-type_lectin-like/link_sf"/>
</dbReference>
<dbReference type="InterPro" id="IPR001304">
    <property type="entry name" value="C-type_lectin-like"/>
</dbReference>
<dbReference type="RefSeq" id="XP_030829609.1">
    <property type="nucleotide sequence ID" value="XM_030973749.1"/>
</dbReference>
<dbReference type="Gene3D" id="3.10.100.10">
    <property type="entry name" value="Mannose-Binding Protein A, subunit A"/>
    <property type="match status" value="2"/>
</dbReference>
<dbReference type="PROSITE" id="PS50041">
    <property type="entry name" value="C_TYPE_LECTIN_2"/>
    <property type="match status" value="2"/>
</dbReference>
<evidence type="ECO:0000256" key="2">
    <source>
        <dbReference type="SAM" id="MobiDB-lite"/>
    </source>
</evidence>
<feature type="compositionally biased region" description="Low complexity" evidence="2">
    <location>
        <begin position="272"/>
        <end position="285"/>
    </location>
</feature>
<sequence>MTGCASGVAFGSSCYSFESEATDFATAQSTCTTQGQHLIYLDSNNEQAYIQQTLSHQFPGIDFWIGLTKDSSDVIMWLDQTEPVYTRWLTVSMSSFNEGAACFRMKRGRDYTWHDKDCESGYGYICERDMGSDVCPTEMVSHDGSCYRIISASVNYKEAFAACLDTWEARLVFIETEEEQEFLKSQIILVDNQADFWIGLLKSSMDVITWSDGTMPVYTNLEYDSFNEGTPCFRMKSGRDYYWHDRPCTFMVPYICEQEDACGTQDGLTPASIGDSTGESSTESSTESDETTEPTIEEGTRTTKPQAGEFRSSYVRAMAENLSLPDSVVLSRFRVNSIIRCAGLCNELTECTHFTHVISSSTCLLGYARNLQSAELVHFDGARSFAVSGS</sequence>
<keyword evidence="5" id="KW-1185">Reference proteome</keyword>
<evidence type="ECO:0000313" key="5">
    <source>
        <dbReference type="Proteomes" id="UP000007110"/>
    </source>
</evidence>
<name>A0A7M7N2B9_STRPU</name>
<evidence type="ECO:0000256" key="1">
    <source>
        <dbReference type="ARBA" id="ARBA00023157"/>
    </source>
</evidence>
<dbReference type="InParanoid" id="A0A7M7N2B9"/>
<feature type="domain" description="C-type lectin" evidence="3">
    <location>
        <begin position="10"/>
        <end position="127"/>
    </location>
</feature>
<dbReference type="OrthoDB" id="2142683at2759"/>
<reference evidence="4" key="2">
    <citation type="submission" date="2021-01" db="UniProtKB">
        <authorList>
            <consortium name="EnsemblMetazoa"/>
        </authorList>
    </citation>
    <scope>IDENTIFICATION</scope>
</reference>
<dbReference type="PROSITE" id="PS00615">
    <property type="entry name" value="C_TYPE_LECTIN_1"/>
    <property type="match status" value="2"/>
</dbReference>
<organism evidence="4 5">
    <name type="scientific">Strongylocentrotus purpuratus</name>
    <name type="common">Purple sea urchin</name>
    <dbReference type="NCBI Taxonomy" id="7668"/>
    <lineage>
        <taxon>Eukaryota</taxon>
        <taxon>Metazoa</taxon>
        <taxon>Echinodermata</taxon>
        <taxon>Eleutherozoa</taxon>
        <taxon>Echinozoa</taxon>
        <taxon>Echinoidea</taxon>
        <taxon>Euechinoidea</taxon>
        <taxon>Echinacea</taxon>
        <taxon>Camarodonta</taxon>
        <taxon>Echinidea</taxon>
        <taxon>Strongylocentrotidae</taxon>
        <taxon>Strongylocentrotus</taxon>
    </lineage>
</organism>
<dbReference type="KEGG" id="spu:590844"/>
<dbReference type="PANTHER" id="PTHR22803">
    <property type="entry name" value="MANNOSE, PHOSPHOLIPASE, LECTIN RECEPTOR RELATED"/>
    <property type="match status" value="1"/>
</dbReference>